<feature type="compositionally biased region" description="Polar residues" evidence="6">
    <location>
        <begin position="274"/>
        <end position="287"/>
    </location>
</feature>
<evidence type="ECO:0000256" key="1">
    <source>
        <dbReference type="ARBA" id="ARBA00004141"/>
    </source>
</evidence>
<evidence type="ECO:0000256" key="2">
    <source>
        <dbReference type="ARBA" id="ARBA00022692"/>
    </source>
</evidence>
<evidence type="ECO:0000256" key="4">
    <source>
        <dbReference type="ARBA" id="ARBA00023136"/>
    </source>
</evidence>
<dbReference type="GO" id="GO:0016020">
    <property type="term" value="C:membrane"/>
    <property type="evidence" value="ECO:0007669"/>
    <property type="project" value="UniProtKB-SubCell"/>
</dbReference>
<protein>
    <recommendedName>
        <fullName evidence="8">Rhodopsin domain-containing protein</fullName>
    </recommendedName>
</protein>
<comment type="caution">
    <text evidence="9">The sequence shown here is derived from an EMBL/GenBank/DDBJ whole genome shotgun (WGS) entry which is preliminary data.</text>
</comment>
<keyword evidence="10" id="KW-1185">Reference proteome</keyword>
<comment type="similarity">
    <text evidence="5">Belongs to the SAT4 family.</text>
</comment>
<dbReference type="Pfam" id="PF20684">
    <property type="entry name" value="Fung_rhodopsin"/>
    <property type="match status" value="1"/>
</dbReference>
<feature type="region of interest" description="Disordered" evidence="6">
    <location>
        <begin position="274"/>
        <end position="314"/>
    </location>
</feature>
<dbReference type="Proteomes" id="UP000606974">
    <property type="component" value="Unassembled WGS sequence"/>
</dbReference>
<feature type="domain" description="Rhodopsin" evidence="8">
    <location>
        <begin position="27"/>
        <end position="260"/>
    </location>
</feature>
<evidence type="ECO:0000256" key="7">
    <source>
        <dbReference type="SAM" id="Phobius"/>
    </source>
</evidence>
<keyword evidence="2 7" id="KW-0812">Transmembrane</keyword>
<dbReference type="InterPro" id="IPR049326">
    <property type="entry name" value="Rhodopsin_dom_fungi"/>
</dbReference>
<proteinExistence type="inferred from homology"/>
<sequence>MATITTEQSKQLPSEYLEGNVGQSLFNSASHGIETWCLIPATYVLCIGHCINGILFVKIGGAGQHLAYWHLAEPHRITTYLKIQTAEEAIYIASVTFPKLAIILLYLKIFVDKWIRRLTWTVGVIILLNGISGLIGIFAICRPFNFKWNKAINGHCANIITTYRFVSMPNILTDVGILLLPISTLYKLQMSKPRKVGIFITFLAGGCGIVTAIIRLIKFFSNDLFSDPTYLCVSIMSWTIIEPGAYLICSILPHLRSLLSHVSKHSKWPSRLSSMTSQIPHLPNPSTGRGGDSSRRDDLPLSSMPAPSAGNKSKVSLKTAASAASWERSGFVQLRESELRHDASYLPGGAQEGSWWRPESSDGGQQYGQEELHQGLAFSLERWNAGLQREDIIVLL</sequence>
<dbReference type="PANTHER" id="PTHR33048">
    <property type="entry name" value="PTH11-LIKE INTEGRAL MEMBRANE PROTEIN (AFU_ORTHOLOGUE AFUA_5G11245)"/>
    <property type="match status" value="1"/>
</dbReference>
<keyword evidence="4 7" id="KW-0472">Membrane</keyword>
<evidence type="ECO:0000256" key="6">
    <source>
        <dbReference type="SAM" id="MobiDB-lite"/>
    </source>
</evidence>
<feature type="transmembrane region" description="Helical" evidence="7">
    <location>
        <begin position="171"/>
        <end position="189"/>
    </location>
</feature>
<evidence type="ECO:0000313" key="9">
    <source>
        <dbReference type="EMBL" id="KAF7510718.1"/>
    </source>
</evidence>
<comment type="subcellular location">
    <subcellularLocation>
        <location evidence="1">Membrane</location>
        <topology evidence="1">Multi-pass membrane protein</topology>
    </subcellularLocation>
</comment>
<gene>
    <name evidence="9" type="ORF">GJ744_006084</name>
</gene>
<dbReference type="AlphaFoldDB" id="A0A8H7E754"/>
<evidence type="ECO:0000256" key="5">
    <source>
        <dbReference type="ARBA" id="ARBA00038359"/>
    </source>
</evidence>
<keyword evidence="3 7" id="KW-1133">Transmembrane helix</keyword>
<organism evidence="9 10">
    <name type="scientific">Endocarpon pusillum</name>
    <dbReference type="NCBI Taxonomy" id="364733"/>
    <lineage>
        <taxon>Eukaryota</taxon>
        <taxon>Fungi</taxon>
        <taxon>Dikarya</taxon>
        <taxon>Ascomycota</taxon>
        <taxon>Pezizomycotina</taxon>
        <taxon>Eurotiomycetes</taxon>
        <taxon>Chaetothyriomycetidae</taxon>
        <taxon>Verrucariales</taxon>
        <taxon>Verrucariaceae</taxon>
        <taxon>Endocarpon</taxon>
    </lineage>
</organism>
<feature type="transmembrane region" description="Helical" evidence="7">
    <location>
        <begin position="89"/>
        <end position="107"/>
    </location>
</feature>
<evidence type="ECO:0000256" key="3">
    <source>
        <dbReference type="ARBA" id="ARBA00022989"/>
    </source>
</evidence>
<dbReference type="EMBL" id="JAACFV010000027">
    <property type="protein sequence ID" value="KAF7510718.1"/>
    <property type="molecule type" value="Genomic_DNA"/>
</dbReference>
<dbReference type="OrthoDB" id="5329176at2759"/>
<evidence type="ECO:0000259" key="8">
    <source>
        <dbReference type="Pfam" id="PF20684"/>
    </source>
</evidence>
<feature type="transmembrane region" description="Helical" evidence="7">
    <location>
        <begin position="196"/>
        <end position="216"/>
    </location>
</feature>
<dbReference type="PANTHER" id="PTHR33048:SF156">
    <property type="entry name" value="INTEGRAL MEMBRANE PROTEIN"/>
    <property type="match status" value="1"/>
</dbReference>
<dbReference type="InterPro" id="IPR052337">
    <property type="entry name" value="SAT4-like"/>
</dbReference>
<evidence type="ECO:0000313" key="10">
    <source>
        <dbReference type="Proteomes" id="UP000606974"/>
    </source>
</evidence>
<accession>A0A8H7E754</accession>
<feature type="transmembrane region" description="Helical" evidence="7">
    <location>
        <begin position="119"/>
        <end position="140"/>
    </location>
</feature>
<name>A0A8H7E754_9EURO</name>
<reference evidence="9" key="1">
    <citation type="submission" date="2020-02" db="EMBL/GenBank/DDBJ databases">
        <authorList>
            <person name="Palmer J.M."/>
        </authorList>
    </citation>
    <scope>NUCLEOTIDE SEQUENCE</scope>
    <source>
        <strain evidence="9">EPUS1.4</strain>
        <tissue evidence="9">Thallus</tissue>
    </source>
</reference>